<reference evidence="2" key="1">
    <citation type="journal article" date="2008" name="Nat. Genet.">
        <title>The Pristionchus pacificus genome provides a unique perspective on nematode lifestyle and parasitism.</title>
        <authorList>
            <person name="Dieterich C."/>
            <person name="Clifton S.W."/>
            <person name="Schuster L.N."/>
            <person name="Chinwalla A."/>
            <person name="Delehaunty K."/>
            <person name="Dinkelacker I."/>
            <person name="Fulton L."/>
            <person name="Fulton R."/>
            <person name="Godfrey J."/>
            <person name="Minx P."/>
            <person name="Mitreva M."/>
            <person name="Roeseler W."/>
            <person name="Tian H."/>
            <person name="Witte H."/>
            <person name="Yang S.P."/>
            <person name="Wilson R.K."/>
            <person name="Sommer R.J."/>
        </authorList>
    </citation>
    <scope>NUCLEOTIDE SEQUENCE [LARGE SCALE GENOMIC DNA]</scope>
    <source>
        <strain evidence="2">PS312</strain>
    </source>
</reference>
<evidence type="ECO:0000313" key="2">
    <source>
        <dbReference type="Proteomes" id="UP000005239"/>
    </source>
</evidence>
<organism evidence="1 2">
    <name type="scientific">Pristionchus pacificus</name>
    <name type="common">Parasitic nematode worm</name>
    <dbReference type="NCBI Taxonomy" id="54126"/>
    <lineage>
        <taxon>Eukaryota</taxon>
        <taxon>Metazoa</taxon>
        <taxon>Ecdysozoa</taxon>
        <taxon>Nematoda</taxon>
        <taxon>Chromadorea</taxon>
        <taxon>Rhabditida</taxon>
        <taxon>Rhabditina</taxon>
        <taxon>Diplogasteromorpha</taxon>
        <taxon>Diplogasteroidea</taxon>
        <taxon>Neodiplogasteridae</taxon>
        <taxon>Pristionchus</taxon>
    </lineage>
</organism>
<dbReference type="Proteomes" id="UP000005239">
    <property type="component" value="Unassembled WGS sequence"/>
</dbReference>
<reference evidence="1" key="2">
    <citation type="submission" date="2022-06" db="UniProtKB">
        <authorList>
            <consortium name="EnsemblMetazoa"/>
        </authorList>
    </citation>
    <scope>IDENTIFICATION</scope>
    <source>
        <strain evidence="1">PS312</strain>
    </source>
</reference>
<keyword evidence="2" id="KW-1185">Reference proteome</keyword>
<sequence length="375" mass="43217">MTIPFEMLQKWPKKPQDVMEWRQEMSENFDAIRIKMDKLDAVLISLEERKRLKKERKKFTFFLLVSILICTGVFLLCFGTHEATRMRGMTLAFRNESLPVSLPPGKMQLRTIASIVSNRPHGIRLFSPFVAASQKKGEISVVTNYTNPHYLAYTVRHPELDNVVMTHSSARRVLASGLVIVALPDGLHFVRAEYCSTLYDRQCRIVTQTDGGEYHFAAVVLHSMKETPTIADDGLVRYPQELLTVGQLEVRAFRTYSEYDRLVAWFDDKLAFISTDQITGREYVTLIDDVDYHEAVEIHGIADGVWALLVMRQEAEMRTKLRIYIIRFNTVVVRYQELTVHNRPAAINIVRRDETFEICELADASSLKCYTNLNE</sequence>
<accession>A0A8R1UJK4</accession>
<dbReference type="AlphaFoldDB" id="A0A2A6C0L6"/>
<evidence type="ECO:0000313" key="1">
    <source>
        <dbReference type="EnsemblMetazoa" id="PPA29061.1"/>
    </source>
</evidence>
<protein>
    <submittedName>
        <fullName evidence="1">Uncharacterized protein</fullName>
    </submittedName>
</protein>
<gene>
    <name evidence="1" type="primary">WBGene00118615</name>
</gene>
<dbReference type="EnsemblMetazoa" id="PPA29061.1">
    <property type="protein sequence ID" value="PPA29061.1"/>
    <property type="gene ID" value="WBGene00118615"/>
</dbReference>
<proteinExistence type="predicted"/>
<name>A0A2A6C0L6_PRIPA</name>
<accession>A0A2A6C0L6</accession>